<feature type="signal peptide" evidence="2">
    <location>
        <begin position="1"/>
        <end position="30"/>
    </location>
</feature>
<keyword evidence="2" id="KW-0732">Signal</keyword>
<dbReference type="STRING" id="1576369.SAMN05421753_106230"/>
<evidence type="ECO:0000313" key="4">
    <source>
        <dbReference type="Proteomes" id="UP000199518"/>
    </source>
</evidence>
<dbReference type="OrthoDB" id="211710at2"/>
<organism evidence="3 4">
    <name type="scientific">Planctomicrobium piriforme</name>
    <dbReference type="NCBI Taxonomy" id="1576369"/>
    <lineage>
        <taxon>Bacteria</taxon>
        <taxon>Pseudomonadati</taxon>
        <taxon>Planctomycetota</taxon>
        <taxon>Planctomycetia</taxon>
        <taxon>Planctomycetales</taxon>
        <taxon>Planctomycetaceae</taxon>
        <taxon>Planctomicrobium</taxon>
    </lineage>
</organism>
<feature type="chain" id="PRO_5011750467" evidence="2">
    <location>
        <begin position="31"/>
        <end position="241"/>
    </location>
</feature>
<name>A0A1I3G876_9PLAN</name>
<protein>
    <submittedName>
        <fullName evidence="3">Uncharacterized protein</fullName>
    </submittedName>
</protein>
<dbReference type="EMBL" id="FOQD01000006">
    <property type="protein sequence ID" value="SFI19597.1"/>
    <property type="molecule type" value="Genomic_DNA"/>
</dbReference>
<dbReference type="RefSeq" id="WP_092049690.1">
    <property type="nucleotide sequence ID" value="NZ_FOQD01000006.1"/>
</dbReference>
<accession>A0A1I3G876</accession>
<gene>
    <name evidence="3" type="ORF">SAMN05421753_106230</name>
</gene>
<evidence type="ECO:0000313" key="3">
    <source>
        <dbReference type="EMBL" id="SFI19597.1"/>
    </source>
</evidence>
<keyword evidence="4" id="KW-1185">Reference proteome</keyword>
<feature type="repeat" description="TPR" evidence="1">
    <location>
        <begin position="59"/>
        <end position="92"/>
    </location>
</feature>
<evidence type="ECO:0000256" key="2">
    <source>
        <dbReference type="SAM" id="SignalP"/>
    </source>
</evidence>
<keyword evidence="1" id="KW-0802">TPR repeat</keyword>
<dbReference type="Gene3D" id="2.60.120.430">
    <property type="entry name" value="Galactose-binding lectin"/>
    <property type="match status" value="1"/>
</dbReference>
<dbReference type="AlphaFoldDB" id="A0A1I3G876"/>
<dbReference type="InterPro" id="IPR019734">
    <property type="entry name" value="TPR_rpt"/>
</dbReference>
<sequence>MRNVRHSKCGWMLACVTLLLPCWSGSSGLAQGTKRPAPAPVANSKSLDQQADKVQTEYLSGLADLATKYEEAGDVTKAVDMLKSILKIKPDADVVKARLKQLEESVFSDNVYSIDIEAGAGWVAAGVLVTKDKPVRFEADGTYKVAANDMLGPAGYPTQDLAHDMADGVPFGALMAMVGKSDAGARKPNQKDAPKPMTIGARREITPQDSGPLFFKINVPESAKCTGKVKVKITGNMLPVR</sequence>
<dbReference type="PROSITE" id="PS50005">
    <property type="entry name" value="TPR"/>
    <property type="match status" value="1"/>
</dbReference>
<reference evidence="4" key="1">
    <citation type="submission" date="2016-10" db="EMBL/GenBank/DDBJ databases">
        <authorList>
            <person name="Varghese N."/>
            <person name="Submissions S."/>
        </authorList>
    </citation>
    <scope>NUCLEOTIDE SEQUENCE [LARGE SCALE GENOMIC DNA]</scope>
    <source>
        <strain evidence="4">DSM 26348</strain>
    </source>
</reference>
<evidence type="ECO:0000256" key="1">
    <source>
        <dbReference type="PROSITE-ProRule" id="PRU00339"/>
    </source>
</evidence>
<dbReference type="Proteomes" id="UP000199518">
    <property type="component" value="Unassembled WGS sequence"/>
</dbReference>
<proteinExistence type="predicted"/>